<feature type="region of interest" description="Disordered" evidence="1">
    <location>
        <begin position="282"/>
        <end position="351"/>
    </location>
</feature>
<reference evidence="2 3" key="1">
    <citation type="submission" date="2024-02" db="EMBL/GenBank/DDBJ databases">
        <title>Chromosome-scale genome assembly of the rough periwinkle Littorina saxatilis.</title>
        <authorList>
            <person name="De Jode A."/>
            <person name="Faria R."/>
            <person name="Formenti G."/>
            <person name="Sims Y."/>
            <person name="Smith T.P."/>
            <person name="Tracey A."/>
            <person name="Wood J.M.D."/>
            <person name="Zagrodzka Z.B."/>
            <person name="Johannesson K."/>
            <person name="Butlin R.K."/>
            <person name="Leder E.H."/>
        </authorList>
    </citation>
    <scope>NUCLEOTIDE SEQUENCE [LARGE SCALE GENOMIC DNA]</scope>
    <source>
        <strain evidence="2">Snail1</strain>
        <tissue evidence="2">Muscle</tissue>
    </source>
</reference>
<gene>
    <name evidence="2" type="ORF">V1264_014773</name>
</gene>
<name>A0AAN9BTJ2_9CAEN</name>
<feature type="compositionally biased region" description="Basic and acidic residues" evidence="1">
    <location>
        <begin position="312"/>
        <end position="330"/>
    </location>
</feature>
<dbReference type="Proteomes" id="UP001374579">
    <property type="component" value="Unassembled WGS sequence"/>
</dbReference>
<feature type="region of interest" description="Disordered" evidence="1">
    <location>
        <begin position="55"/>
        <end position="80"/>
    </location>
</feature>
<feature type="region of interest" description="Disordered" evidence="1">
    <location>
        <begin position="187"/>
        <end position="210"/>
    </location>
</feature>
<feature type="region of interest" description="Disordered" evidence="1">
    <location>
        <begin position="226"/>
        <end position="267"/>
    </location>
</feature>
<dbReference type="EMBL" id="JBAMIC010000003">
    <property type="protein sequence ID" value="KAK7110985.1"/>
    <property type="molecule type" value="Genomic_DNA"/>
</dbReference>
<evidence type="ECO:0000313" key="3">
    <source>
        <dbReference type="Proteomes" id="UP001374579"/>
    </source>
</evidence>
<keyword evidence="3" id="KW-1185">Reference proteome</keyword>
<proteinExistence type="predicted"/>
<feature type="compositionally biased region" description="Basic and acidic residues" evidence="1">
    <location>
        <begin position="1"/>
        <end position="11"/>
    </location>
</feature>
<feature type="region of interest" description="Disordered" evidence="1">
    <location>
        <begin position="108"/>
        <end position="162"/>
    </location>
</feature>
<organism evidence="2 3">
    <name type="scientific">Littorina saxatilis</name>
    <dbReference type="NCBI Taxonomy" id="31220"/>
    <lineage>
        <taxon>Eukaryota</taxon>
        <taxon>Metazoa</taxon>
        <taxon>Spiralia</taxon>
        <taxon>Lophotrochozoa</taxon>
        <taxon>Mollusca</taxon>
        <taxon>Gastropoda</taxon>
        <taxon>Caenogastropoda</taxon>
        <taxon>Littorinimorpha</taxon>
        <taxon>Littorinoidea</taxon>
        <taxon>Littorinidae</taxon>
        <taxon>Littorina</taxon>
    </lineage>
</organism>
<comment type="caution">
    <text evidence="2">The sequence shown here is derived from an EMBL/GenBank/DDBJ whole genome shotgun (WGS) entry which is preliminary data.</text>
</comment>
<feature type="region of interest" description="Disordered" evidence="1">
    <location>
        <begin position="1"/>
        <end position="25"/>
    </location>
</feature>
<accession>A0AAN9BTJ2</accession>
<feature type="compositionally biased region" description="Low complexity" evidence="1">
    <location>
        <begin position="62"/>
        <end position="73"/>
    </location>
</feature>
<sequence length="513" mass="57415">MMSKEVRDRVRPWTHVPGPRKRREKTMIAVPTVDTYRQHMEYVQTAYQRLRLDASCDRTQTSSSSSSSSPSPSAGFPSILPYRMTRSHTFAASPRQWRGAAAWSPLLEFSSPSSSSRRSSVVSPDPHKHEESSSRVPSRKVSTVHAPSLQQGNKGCSAGRTVPNRSLQVQGHSAMTPFRKVSWGVDEQRGDSQHTGLNDQRVASPPHINHPAMSLFTLTREETKILSHPDNKQKGSTSSRPQESKTTSKDEDASSSGVSSRTSSCHDIREEAVTSYLNHNGYSSEHVQHSGEMGSTHPAHHTGALENGESPRIVEHHELEPKHPERDHKRGSARTARHKKKESLGYSDHLSSLDQPMDILQLCEHLKTRGLGEPVMSTHSHNGPQTRALPPGMKARCLPRNPSTREKIKGRARLDQELANMRAAAFCEQQQTKMFRTASDDLRDRDVRLLEEEERENVHKEAGKGVAEEVLDDDDDASSMVCSPLSREELFCRIEAWADEVHEALHRGDHRHS</sequence>
<feature type="compositionally biased region" description="Basic residues" evidence="1">
    <location>
        <begin position="331"/>
        <end position="341"/>
    </location>
</feature>
<dbReference type="AlphaFoldDB" id="A0AAN9BTJ2"/>
<feature type="compositionally biased region" description="Low complexity" evidence="1">
    <location>
        <begin position="254"/>
        <end position="263"/>
    </location>
</feature>
<evidence type="ECO:0000256" key="1">
    <source>
        <dbReference type="SAM" id="MobiDB-lite"/>
    </source>
</evidence>
<feature type="compositionally biased region" description="Basic and acidic residues" evidence="1">
    <location>
        <begin position="242"/>
        <end position="252"/>
    </location>
</feature>
<feature type="compositionally biased region" description="Low complexity" evidence="1">
    <location>
        <begin position="110"/>
        <end position="124"/>
    </location>
</feature>
<evidence type="ECO:0000313" key="2">
    <source>
        <dbReference type="EMBL" id="KAK7110985.1"/>
    </source>
</evidence>
<protein>
    <submittedName>
        <fullName evidence="2">Uncharacterized protein</fullName>
    </submittedName>
</protein>
<feature type="region of interest" description="Disordered" evidence="1">
    <location>
        <begin position="376"/>
        <end position="401"/>
    </location>
</feature>